<dbReference type="GO" id="GO:0006508">
    <property type="term" value="P:proteolysis"/>
    <property type="evidence" value="ECO:0007669"/>
    <property type="project" value="UniProtKB-KW"/>
</dbReference>
<evidence type="ECO:0000313" key="3">
    <source>
        <dbReference type="EMBL" id="MCG7937998.1"/>
    </source>
</evidence>
<proteinExistence type="predicted"/>
<keyword evidence="3" id="KW-0645">Protease</keyword>
<name>A0A9E4MZA0_9GAMM</name>
<dbReference type="PROSITE" id="PS51257">
    <property type="entry name" value="PROKAR_LIPOPROTEIN"/>
    <property type="match status" value="1"/>
</dbReference>
<organism evidence="3 4">
    <name type="scientific">Candidatus Thiodiazotropha lotti</name>
    <dbReference type="NCBI Taxonomy" id="2792787"/>
    <lineage>
        <taxon>Bacteria</taxon>
        <taxon>Pseudomonadati</taxon>
        <taxon>Pseudomonadota</taxon>
        <taxon>Gammaproteobacteria</taxon>
        <taxon>Chromatiales</taxon>
        <taxon>Sedimenticolaceae</taxon>
        <taxon>Candidatus Thiodiazotropha</taxon>
    </lineage>
</organism>
<evidence type="ECO:0000259" key="2">
    <source>
        <dbReference type="Pfam" id="PF14343"/>
    </source>
</evidence>
<reference evidence="3" key="1">
    <citation type="journal article" date="2021" name="Proc. Natl. Acad. Sci. U.S.A.">
        <title>Global biogeography of chemosynthetic symbionts reveals both localized and globally distributed symbiont groups. .</title>
        <authorList>
            <person name="Osvatic J.T."/>
            <person name="Wilkins L.G.E."/>
            <person name="Leibrecht L."/>
            <person name="Leray M."/>
            <person name="Zauner S."/>
            <person name="Polzin J."/>
            <person name="Camacho Y."/>
            <person name="Gros O."/>
            <person name="van Gils J.A."/>
            <person name="Eisen J.A."/>
            <person name="Petersen J.M."/>
            <person name="Yuen B."/>
        </authorList>
    </citation>
    <scope>NUCLEOTIDE SEQUENCE</scope>
    <source>
        <strain evidence="3">MAGL173</strain>
    </source>
</reference>
<dbReference type="Pfam" id="PF14343">
    <property type="entry name" value="PrcB_C"/>
    <property type="match status" value="1"/>
</dbReference>
<dbReference type="InterPro" id="IPR025748">
    <property type="entry name" value="PrcB_C_dom"/>
</dbReference>
<protein>
    <submittedName>
        <fullName evidence="3">Protease complex subunit PrcB family protein</fullName>
    </submittedName>
</protein>
<evidence type="ECO:0000313" key="4">
    <source>
        <dbReference type="Proteomes" id="UP000886687"/>
    </source>
</evidence>
<dbReference type="AlphaFoldDB" id="A0A9E4MZA0"/>
<accession>A0A9E4MZA0</accession>
<comment type="caution">
    <text evidence="3">The sequence shown here is derived from an EMBL/GenBank/DDBJ whole genome shotgun (WGS) entry which is preliminary data.</text>
</comment>
<feature type="signal peptide" evidence="1">
    <location>
        <begin position="1"/>
        <end position="24"/>
    </location>
</feature>
<feature type="domain" description="PrcB C-terminal" evidence="2">
    <location>
        <begin position="87"/>
        <end position="140"/>
    </location>
</feature>
<dbReference type="EMBL" id="JAEPDI010000001">
    <property type="protein sequence ID" value="MCG7937998.1"/>
    <property type="molecule type" value="Genomic_DNA"/>
</dbReference>
<keyword evidence="3" id="KW-0378">Hydrolase</keyword>
<feature type="chain" id="PRO_5038848315" evidence="1">
    <location>
        <begin position="25"/>
        <end position="164"/>
    </location>
</feature>
<dbReference type="GO" id="GO:0008233">
    <property type="term" value="F:peptidase activity"/>
    <property type="evidence" value="ECO:0007669"/>
    <property type="project" value="UniProtKB-KW"/>
</dbReference>
<gene>
    <name evidence="3" type="ORF">JAZ04_03955</name>
</gene>
<sequence>MKVFNTLKWLGLSALCITMTACNVQDNSVSVVKDGVACSNNQAAGMHLVKKGVIKNVGGGVVMSDKSLKAGEAGKSDTDDSWLVRVDMGQQPSGGYGLKLLSDKLAIEEQTATLALQWSKPEPGMAQVQMITFPCLYLKIAKGDYTRLAVVDEEGNLKHSLDLP</sequence>
<keyword evidence="1" id="KW-0732">Signal</keyword>
<evidence type="ECO:0000256" key="1">
    <source>
        <dbReference type="SAM" id="SignalP"/>
    </source>
</evidence>
<dbReference type="Proteomes" id="UP000886687">
    <property type="component" value="Unassembled WGS sequence"/>
</dbReference>